<comment type="caution">
    <text evidence="6">The sequence shown here is derived from an EMBL/GenBank/DDBJ whole genome shotgun (WGS) entry which is preliminary data.</text>
</comment>
<dbReference type="InterPro" id="IPR027500">
    <property type="entry name" value="Ribosomal_eS1_euk"/>
</dbReference>
<keyword evidence="7" id="KW-1185">Reference proteome</keyword>
<keyword evidence="3 4" id="KW-0687">Ribonucleoprotein</keyword>
<dbReference type="GO" id="GO:0006412">
    <property type="term" value="P:translation"/>
    <property type="evidence" value="ECO:0007669"/>
    <property type="project" value="UniProtKB-UniRule"/>
</dbReference>
<evidence type="ECO:0000313" key="6">
    <source>
        <dbReference type="EMBL" id="PXF45262.1"/>
    </source>
</evidence>
<dbReference type="OrthoDB" id="9834376at2759"/>
<proteinExistence type="inferred from homology"/>
<evidence type="ECO:0000256" key="1">
    <source>
        <dbReference type="ARBA" id="ARBA00022490"/>
    </source>
</evidence>
<feature type="initiator methionine" description="Removed" evidence="4">
    <location>
        <position position="1"/>
    </location>
</feature>
<gene>
    <name evidence="6" type="ORF">BWQ96_04961</name>
</gene>
<comment type="similarity">
    <text evidence="4">Belongs to the eukaryotic ribosomal protein eS1 family.</text>
</comment>
<dbReference type="GO" id="GO:0022627">
    <property type="term" value="C:cytosolic small ribosomal subunit"/>
    <property type="evidence" value="ECO:0007669"/>
    <property type="project" value="UniProtKB-UniRule"/>
</dbReference>
<keyword evidence="1 4" id="KW-0963">Cytoplasm</keyword>
<feature type="compositionally biased region" description="Pro residues" evidence="5">
    <location>
        <begin position="255"/>
        <end position="265"/>
    </location>
</feature>
<evidence type="ECO:0000256" key="4">
    <source>
        <dbReference type="HAMAP-Rule" id="MF_03122"/>
    </source>
</evidence>
<accession>A0A2V3IT30</accession>
<dbReference type="EMBL" id="NBIV01000065">
    <property type="protein sequence ID" value="PXF45262.1"/>
    <property type="molecule type" value="Genomic_DNA"/>
</dbReference>
<dbReference type="GO" id="GO:0003735">
    <property type="term" value="F:structural constituent of ribosome"/>
    <property type="evidence" value="ECO:0007669"/>
    <property type="project" value="UniProtKB-UniRule"/>
</dbReference>
<evidence type="ECO:0000256" key="5">
    <source>
        <dbReference type="SAM" id="MobiDB-lite"/>
    </source>
</evidence>
<feature type="region of interest" description="Disordered" evidence="5">
    <location>
        <begin position="236"/>
        <end position="265"/>
    </location>
</feature>
<dbReference type="InterPro" id="IPR001593">
    <property type="entry name" value="Ribosomal_eS1"/>
</dbReference>
<dbReference type="Proteomes" id="UP000247409">
    <property type="component" value="Unassembled WGS sequence"/>
</dbReference>
<evidence type="ECO:0000256" key="3">
    <source>
        <dbReference type="ARBA" id="ARBA00023274"/>
    </source>
</evidence>
<dbReference type="AlphaFoldDB" id="A0A2V3IT30"/>
<sequence>MAVGKNKRLSKKGKGSRKKIMDPFLKKEWYDIKAPSIFNVRQVGKTLVSRTQGTRIASEALKGRIYEVILADLQKSEDMAYRKIRLKCEEVQGRSCLTNFHGMDLTRDKLCSLVRKWQTIIEAHVDVKTTDGYLLRIFAIGFTKRRDGQVKKTTYAQSSQIREIRAKMVEIMIRDASQCDLKELVRKFTLEVIGKEIVKSTSGIYPLRDVHIRKVKILKAPKFDITKLMELHEAGGASEDVGAPVESTAEEPAAPQEPIPGDIPA</sequence>
<dbReference type="SMART" id="SM01397">
    <property type="entry name" value="Ribosomal_S3Ae"/>
    <property type="match status" value="1"/>
</dbReference>
<comment type="subunit">
    <text evidence="4">Component of the small ribosomal subunit. Mature ribosomes consist of a small (40S) and a large (60S) subunit. The 40S subunit contains about 33 different proteins and 1 molecule of RNA (18S). The 60S subunit contains about 49 different proteins and 3 molecules of RNA (25S, 5.8S and 5S).</text>
</comment>
<keyword evidence="2 4" id="KW-0689">Ribosomal protein</keyword>
<evidence type="ECO:0000313" key="7">
    <source>
        <dbReference type="Proteomes" id="UP000247409"/>
    </source>
</evidence>
<dbReference type="PANTHER" id="PTHR11830">
    <property type="entry name" value="40S RIBOSOMAL PROTEIN S3A"/>
    <property type="match status" value="1"/>
</dbReference>
<evidence type="ECO:0000256" key="2">
    <source>
        <dbReference type="ARBA" id="ARBA00022980"/>
    </source>
</evidence>
<dbReference type="HAMAP" id="MF_03122">
    <property type="entry name" value="Ribosomal_eS1_euk"/>
    <property type="match status" value="1"/>
</dbReference>
<name>A0A2V3IT30_9FLOR</name>
<comment type="subcellular location">
    <subcellularLocation>
        <location evidence="4">Cytoplasm</location>
    </subcellularLocation>
</comment>
<organism evidence="6 7">
    <name type="scientific">Gracilariopsis chorda</name>
    <dbReference type="NCBI Taxonomy" id="448386"/>
    <lineage>
        <taxon>Eukaryota</taxon>
        <taxon>Rhodophyta</taxon>
        <taxon>Florideophyceae</taxon>
        <taxon>Rhodymeniophycidae</taxon>
        <taxon>Gracilariales</taxon>
        <taxon>Gracilariaceae</taxon>
        <taxon>Gracilariopsis</taxon>
    </lineage>
</organism>
<reference evidence="6 7" key="1">
    <citation type="journal article" date="2018" name="Mol. Biol. Evol.">
        <title>Analysis of the draft genome of the red seaweed Gracilariopsis chorda provides insights into genome size evolution in Rhodophyta.</title>
        <authorList>
            <person name="Lee J."/>
            <person name="Yang E.C."/>
            <person name="Graf L."/>
            <person name="Yang J.H."/>
            <person name="Qiu H."/>
            <person name="Zel Zion U."/>
            <person name="Chan C.X."/>
            <person name="Stephens T.G."/>
            <person name="Weber A.P.M."/>
            <person name="Boo G.H."/>
            <person name="Boo S.M."/>
            <person name="Kim K.M."/>
            <person name="Shin Y."/>
            <person name="Jung M."/>
            <person name="Lee S.J."/>
            <person name="Yim H.S."/>
            <person name="Lee J.H."/>
            <person name="Bhattacharya D."/>
            <person name="Yoon H.S."/>
        </authorList>
    </citation>
    <scope>NUCLEOTIDE SEQUENCE [LARGE SCALE GENOMIC DNA]</scope>
    <source>
        <strain evidence="6 7">SKKU-2015</strain>
        <tissue evidence="6">Whole body</tissue>
    </source>
</reference>
<dbReference type="STRING" id="448386.A0A2V3IT30"/>
<protein>
    <recommendedName>
        <fullName evidence="4">Small ribosomal subunit protein eS1</fullName>
    </recommendedName>
</protein>
<dbReference type="Pfam" id="PF01015">
    <property type="entry name" value="Ribosomal_S3Ae"/>
    <property type="match status" value="1"/>
</dbReference>